<dbReference type="Proteomes" id="UP001364695">
    <property type="component" value="Unassembled WGS sequence"/>
</dbReference>
<accession>A0ACC6P1P2</accession>
<protein>
    <submittedName>
        <fullName evidence="1">Methylated-DNA--[protein]-cysteine S-methyltransferase</fullName>
        <ecNumber evidence="1">2.1.1.63</ecNumber>
    </submittedName>
</protein>
<keyword evidence="1" id="KW-0808">Transferase</keyword>
<dbReference type="EC" id="2.1.1.63" evidence="1"/>
<keyword evidence="2" id="KW-1185">Reference proteome</keyword>
<gene>
    <name evidence="1" type="ORF">RV045_06700</name>
</gene>
<evidence type="ECO:0000313" key="1">
    <source>
        <dbReference type="EMBL" id="MEJ7138119.1"/>
    </source>
</evidence>
<proteinExistence type="predicted"/>
<dbReference type="EMBL" id="JAWDIE010000008">
    <property type="protein sequence ID" value="MEJ7138119.1"/>
    <property type="molecule type" value="Genomic_DNA"/>
</dbReference>
<organism evidence="1 2">
    <name type="scientific">Amphibiibacter pelophylacis</name>
    <dbReference type="NCBI Taxonomy" id="1799477"/>
    <lineage>
        <taxon>Bacteria</taxon>
        <taxon>Pseudomonadati</taxon>
        <taxon>Pseudomonadota</taxon>
        <taxon>Betaproteobacteria</taxon>
        <taxon>Burkholderiales</taxon>
        <taxon>Sphaerotilaceae</taxon>
        <taxon>Amphibiibacter</taxon>
    </lineage>
</organism>
<comment type="caution">
    <text evidence="1">The sequence shown here is derived from an EMBL/GenBank/DDBJ whole genome shotgun (WGS) entry which is preliminary data.</text>
</comment>
<name>A0ACC6P1P2_9BURK</name>
<sequence length="312" mass="33386">MNTPQPHLHRFVLPAWPNGLSAAQAQAHYERVERVIHRLLEAGQNAPPLDDLAADAGLSPGHFQRVFTQWAGVSPKRFVQFLGQRHAAELLRQGATVLDAALGAGLSGPGRLHDSLLTWQAMTPGEVRAGGAGLTLQWGRAASLLGPAWLAWGPRGLCHLAFEPWDDTVSAEAIPAALAVDWPHATWQRDDSAAADWLARVFGPTRAAPPDQPLALWLRGSPFQIKVWEALLRIPPGQLMSYGALAQRIGQPQAQRAVGSALAANRLACLIPCHRVIQGSARIGQYRWGAARKAALIGLEAAGAELVGADAN</sequence>
<evidence type="ECO:0000313" key="2">
    <source>
        <dbReference type="Proteomes" id="UP001364695"/>
    </source>
</evidence>
<keyword evidence="1" id="KW-0489">Methyltransferase</keyword>
<reference evidence="1" key="1">
    <citation type="submission" date="2023-10" db="EMBL/GenBank/DDBJ databases">
        <title>Amphibacter perezi, gen. nov., sp. nov. a novel taxa of the family Comamonadaceae, class Betaproteobacteria isolated from the skin microbiota of Pelophylax perezi from different populations.</title>
        <authorList>
            <person name="Costa S."/>
            <person name="Proenca D.N."/>
            <person name="Lopes I."/>
            <person name="Morais P.V."/>
        </authorList>
    </citation>
    <scope>NUCLEOTIDE SEQUENCE</scope>
    <source>
        <strain evidence="1">SL12-8</strain>
    </source>
</reference>